<evidence type="ECO:0000256" key="6">
    <source>
        <dbReference type="ARBA" id="ARBA00022840"/>
    </source>
</evidence>
<gene>
    <name evidence="9" type="ORF">Goklo_013401</name>
</gene>
<name>A0A7J8U4B8_9ROSI</name>
<comment type="subcellular location">
    <subcellularLocation>
        <location evidence="2">Plastid</location>
    </subcellularLocation>
</comment>
<dbReference type="PANTHER" id="PTHR33078:SF100">
    <property type="entry name" value="PROTEIN YCF2"/>
    <property type="match status" value="1"/>
</dbReference>
<feature type="transmembrane region" description="Helical" evidence="7">
    <location>
        <begin position="12"/>
        <end position="34"/>
    </location>
</feature>
<evidence type="ECO:0000313" key="9">
    <source>
        <dbReference type="EMBL" id="MBA0645281.1"/>
    </source>
</evidence>
<comment type="caution">
    <text evidence="9">The sequence shown here is derived from an EMBL/GenBank/DDBJ whole genome shotgun (WGS) entry which is preliminary data.</text>
</comment>
<comment type="similarity">
    <text evidence="3">Belongs to the Ycf2 family.</text>
</comment>
<evidence type="ECO:0000256" key="5">
    <source>
        <dbReference type="ARBA" id="ARBA00022741"/>
    </source>
</evidence>
<feature type="domain" description="Ycf2 N-terminal" evidence="8">
    <location>
        <begin position="42"/>
        <end position="103"/>
    </location>
</feature>
<sequence length="103" mass="12082">RSPNVQEFLYSILFLLVVGYLVRTHLLFVSRAYIELRKLLNRYLEEIRGSAFDDYMPWGGGLAYGVKSIRFKKKYLNINLIDVINLISIIPNLINRINFSRNT</sequence>
<organism evidence="9 10">
    <name type="scientific">Gossypium klotzschianum</name>
    <dbReference type="NCBI Taxonomy" id="34286"/>
    <lineage>
        <taxon>Eukaryota</taxon>
        <taxon>Viridiplantae</taxon>
        <taxon>Streptophyta</taxon>
        <taxon>Embryophyta</taxon>
        <taxon>Tracheophyta</taxon>
        <taxon>Spermatophyta</taxon>
        <taxon>Magnoliopsida</taxon>
        <taxon>eudicotyledons</taxon>
        <taxon>Gunneridae</taxon>
        <taxon>Pentapetalae</taxon>
        <taxon>rosids</taxon>
        <taxon>malvids</taxon>
        <taxon>Malvales</taxon>
        <taxon>Malvaceae</taxon>
        <taxon>Malvoideae</taxon>
        <taxon>Gossypium</taxon>
    </lineage>
</organism>
<dbReference type="InterPro" id="IPR056777">
    <property type="entry name" value="Ycf2_N"/>
</dbReference>
<keyword evidence="10" id="KW-1185">Reference proteome</keyword>
<dbReference type="GO" id="GO:0005524">
    <property type="term" value="F:ATP binding"/>
    <property type="evidence" value="ECO:0007669"/>
    <property type="project" value="UniProtKB-KW"/>
</dbReference>
<evidence type="ECO:0000313" key="10">
    <source>
        <dbReference type="Proteomes" id="UP000593573"/>
    </source>
</evidence>
<evidence type="ECO:0000256" key="2">
    <source>
        <dbReference type="ARBA" id="ARBA00004474"/>
    </source>
</evidence>
<feature type="transmembrane region" description="Helical" evidence="7">
    <location>
        <begin position="75"/>
        <end position="94"/>
    </location>
</feature>
<evidence type="ECO:0000256" key="7">
    <source>
        <dbReference type="SAM" id="Phobius"/>
    </source>
</evidence>
<reference evidence="9 10" key="1">
    <citation type="journal article" date="2019" name="Genome Biol. Evol.">
        <title>Insights into the evolution of the New World diploid cottons (Gossypium, subgenus Houzingenia) based on genome sequencing.</title>
        <authorList>
            <person name="Grover C.E."/>
            <person name="Arick M.A. 2nd"/>
            <person name="Thrash A."/>
            <person name="Conover J.L."/>
            <person name="Sanders W.S."/>
            <person name="Peterson D.G."/>
            <person name="Frelichowski J.E."/>
            <person name="Scheffler J.A."/>
            <person name="Scheffler B.E."/>
            <person name="Wendel J.F."/>
        </authorList>
    </citation>
    <scope>NUCLEOTIDE SEQUENCE [LARGE SCALE GENOMIC DNA]</scope>
    <source>
        <strain evidence="9">57</strain>
        <tissue evidence="9">Leaf</tissue>
    </source>
</reference>
<dbReference type="AlphaFoldDB" id="A0A7J8U4B8"/>
<keyword evidence="5" id="KW-0547">Nucleotide-binding</keyword>
<proteinExistence type="inferred from homology"/>
<dbReference type="Pfam" id="PF05695">
    <property type="entry name" value="Ycf2"/>
    <property type="match status" value="2"/>
</dbReference>
<feature type="domain" description="Ycf2 N-terminal" evidence="8">
    <location>
        <begin position="1"/>
        <end position="40"/>
    </location>
</feature>
<dbReference type="GO" id="GO:0009536">
    <property type="term" value="C:plastid"/>
    <property type="evidence" value="ECO:0007669"/>
    <property type="project" value="UniProtKB-SubCell"/>
</dbReference>
<comment type="function">
    <text evidence="1">Probable ATPase of unknown function. Its presence in a non-photosynthetic plant (Epifagus virginiana) and experiments in tobacco indicate that it has an essential function which is probably not related to photosynthesis.</text>
</comment>
<dbReference type="PANTHER" id="PTHR33078">
    <property type="entry name" value="PROTEIN YCF2-RELATED"/>
    <property type="match status" value="1"/>
</dbReference>
<evidence type="ECO:0000259" key="8">
    <source>
        <dbReference type="Pfam" id="PF05695"/>
    </source>
</evidence>
<dbReference type="OrthoDB" id="10533955at2759"/>
<keyword evidence="4" id="KW-0934">Plastid</keyword>
<feature type="non-terminal residue" evidence="9">
    <location>
        <position position="1"/>
    </location>
</feature>
<evidence type="ECO:0000256" key="3">
    <source>
        <dbReference type="ARBA" id="ARBA00009361"/>
    </source>
</evidence>
<dbReference type="Proteomes" id="UP000593573">
    <property type="component" value="Unassembled WGS sequence"/>
</dbReference>
<keyword evidence="7" id="KW-1133">Transmembrane helix</keyword>
<dbReference type="EMBL" id="JABFAB010000004">
    <property type="protein sequence ID" value="MBA0645281.1"/>
    <property type="molecule type" value="Genomic_DNA"/>
</dbReference>
<keyword evidence="6" id="KW-0067">ATP-binding</keyword>
<protein>
    <recommendedName>
        <fullName evidence="8">Ycf2 N-terminal domain-containing protein</fullName>
    </recommendedName>
</protein>
<feature type="non-terminal residue" evidence="9">
    <location>
        <position position="103"/>
    </location>
</feature>
<evidence type="ECO:0000256" key="1">
    <source>
        <dbReference type="ARBA" id="ARBA00002329"/>
    </source>
</evidence>
<accession>A0A7J8U4B8</accession>
<evidence type="ECO:0000256" key="4">
    <source>
        <dbReference type="ARBA" id="ARBA00022640"/>
    </source>
</evidence>
<keyword evidence="7" id="KW-0812">Transmembrane</keyword>
<keyword evidence="7" id="KW-0472">Membrane</keyword>